<feature type="chain" id="PRO_5042912846" description="Secreted protein" evidence="1">
    <location>
        <begin position="28"/>
        <end position="74"/>
    </location>
</feature>
<dbReference type="EMBL" id="JAURVH010001519">
    <property type="protein sequence ID" value="KAK5926020.1"/>
    <property type="molecule type" value="Genomic_DNA"/>
</dbReference>
<dbReference type="AlphaFoldDB" id="A0AAN8DQC1"/>
<evidence type="ECO:0008006" key="4">
    <source>
        <dbReference type="Google" id="ProtNLM"/>
    </source>
</evidence>
<evidence type="ECO:0000313" key="3">
    <source>
        <dbReference type="Proteomes" id="UP001331515"/>
    </source>
</evidence>
<reference evidence="2 3" key="1">
    <citation type="journal article" date="2023" name="Mol. Biol. Evol.">
        <title>Genomics of Secondarily Temperate Adaptation in the Only Non-Antarctic Icefish.</title>
        <authorList>
            <person name="Rivera-Colon A.G."/>
            <person name="Rayamajhi N."/>
            <person name="Minhas B.F."/>
            <person name="Madrigal G."/>
            <person name="Bilyk K.T."/>
            <person name="Yoon V."/>
            <person name="Hune M."/>
            <person name="Gregory S."/>
            <person name="Cheng C.H.C."/>
            <person name="Catchen J.M."/>
        </authorList>
    </citation>
    <scope>NUCLEOTIDE SEQUENCE [LARGE SCALE GENOMIC DNA]</scope>
    <source>
        <tissue evidence="2">White muscle</tissue>
    </source>
</reference>
<gene>
    <name evidence="2" type="ORF">CgunFtcFv8_021625</name>
</gene>
<accession>A0AAN8DQC1</accession>
<organism evidence="2 3">
    <name type="scientific">Champsocephalus gunnari</name>
    <name type="common">Mackerel icefish</name>
    <dbReference type="NCBI Taxonomy" id="52237"/>
    <lineage>
        <taxon>Eukaryota</taxon>
        <taxon>Metazoa</taxon>
        <taxon>Chordata</taxon>
        <taxon>Craniata</taxon>
        <taxon>Vertebrata</taxon>
        <taxon>Euteleostomi</taxon>
        <taxon>Actinopterygii</taxon>
        <taxon>Neopterygii</taxon>
        <taxon>Teleostei</taxon>
        <taxon>Neoteleostei</taxon>
        <taxon>Acanthomorphata</taxon>
        <taxon>Eupercaria</taxon>
        <taxon>Perciformes</taxon>
        <taxon>Notothenioidei</taxon>
        <taxon>Channichthyidae</taxon>
        <taxon>Champsocephalus</taxon>
    </lineage>
</organism>
<protein>
    <recommendedName>
        <fullName evidence="4">Secreted protein</fullName>
    </recommendedName>
</protein>
<comment type="caution">
    <text evidence="2">The sequence shown here is derived from an EMBL/GenBank/DDBJ whole genome shotgun (WGS) entry which is preliminary data.</text>
</comment>
<proteinExistence type="predicted"/>
<sequence>MKTAGSASLCAPVWMIGFGLLTELVWGCSVVFSGGWEQCRSAGLLEAESRRRLVPVERPEGCACFCVSLFHGIK</sequence>
<evidence type="ECO:0000313" key="2">
    <source>
        <dbReference type="EMBL" id="KAK5926020.1"/>
    </source>
</evidence>
<feature type="signal peptide" evidence="1">
    <location>
        <begin position="1"/>
        <end position="27"/>
    </location>
</feature>
<keyword evidence="1" id="KW-0732">Signal</keyword>
<keyword evidence="3" id="KW-1185">Reference proteome</keyword>
<evidence type="ECO:0000256" key="1">
    <source>
        <dbReference type="SAM" id="SignalP"/>
    </source>
</evidence>
<name>A0AAN8DQC1_CHAGU</name>
<dbReference type="Proteomes" id="UP001331515">
    <property type="component" value="Unassembled WGS sequence"/>
</dbReference>